<reference evidence="2 3" key="1">
    <citation type="journal article" date="2010" name="Stand. Genomic Sci.">
        <title>Complete genome sequence of Streptosporangium roseum type strain (NI 9100).</title>
        <authorList>
            <person name="Nolan M."/>
            <person name="Sikorski J."/>
            <person name="Jando M."/>
            <person name="Lucas S."/>
            <person name="Lapidus A."/>
            <person name="Glavina Del Rio T."/>
            <person name="Chen F."/>
            <person name="Tice H."/>
            <person name="Pitluck S."/>
            <person name="Cheng J.F."/>
            <person name="Chertkov O."/>
            <person name="Sims D."/>
            <person name="Meincke L."/>
            <person name="Brettin T."/>
            <person name="Han C."/>
            <person name="Detter J.C."/>
            <person name="Bruce D."/>
            <person name="Goodwin L."/>
            <person name="Land M."/>
            <person name="Hauser L."/>
            <person name="Chang Y.J."/>
            <person name="Jeffries C.D."/>
            <person name="Ivanova N."/>
            <person name="Mavromatis K."/>
            <person name="Mikhailova N."/>
            <person name="Chen A."/>
            <person name="Palaniappan K."/>
            <person name="Chain P."/>
            <person name="Rohde M."/>
            <person name="Goker M."/>
            <person name="Bristow J."/>
            <person name="Eisen J.A."/>
            <person name="Markowitz V."/>
            <person name="Hugenholtz P."/>
            <person name="Kyrpides N.C."/>
            <person name="Klenk H.P."/>
        </authorList>
    </citation>
    <scope>NUCLEOTIDE SEQUENCE [LARGE SCALE GENOMIC DNA]</scope>
    <source>
        <strain evidence="3">ATCC 12428 / DSM 43021 / JCM 3005 / NI 9100</strain>
    </source>
</reference>
<organism evidence="2 3">
    <name type="scientific">Streptosporangium roseum (strain ATCC 12428 / DSM 43021 / JCM 3005 / KCTC 9067 / NCIMB 10171 / NRRL 2505 / NI 9100)</name>
    <dbReference type="NCBI Taxonomy" id="479432"/>
    <lineage>
        <taxon>Bacteria</taxon>
        <taxon>Bacillati</taxon>
        <taxon>Actinomycetota</taxon>
        <taxon>Actinomycetes</taxon>
        <taxon>Streptosporangiales</taxon>
        <taxon>Streptosporangiaceae</taxon>
        <taxon>Streptosporangium</taxon>
    </lineage>
</organism>
<evidence type="ECO:0000313" key="3">
    <source>
        <dbReference type="Proteomes" id="UP000002029"/>
    </source>
</evidence>
<dbReference type="OrthoDB" id="3698941at2"/>
<dbReference type="KEGG" id="sro:Sros_3205"/>
<keyword evidence="3" id="KW-1185">Reference proteome</keyword>
<dbReference type="RefSeq" id="WP_012889893.1">
    <property type="nucleotide sequence ID" value="NC_013595.1"/>
</dbReference>
<dbReference type="Pfam" id="PF01526">
    <property type="entry name" value="DDE_Tnp_Tn3"/>
    <property type="match status" value="1"/>
</dbReference>
<gene>
    <name evidence="2" type="ordered locus">Sros_3205</name>
</gene>
<dbReference type="EMBL" id="CP001814">
    <property type="protein sequence ID" value="ACZ86148.1"/>
    <property type="molecule type" value="Genomic_DNA"/>
</dbReference>
<dbReference type="AlphaFoldDB" id="D2BBS9"/>
<name>D2BBS9_STRRD</name>
<dbReference type="GO" id="GO:0004803">
    <property type="term" value="F:transposase activity"/>
    <property type="evidence" value="ECO:0007669"/>
    <property type="project" value="InterPro"/>
</dbReference>
<dbReference type="GO" id="GO:0006313">
    <property type="term" value="P:DNA transposition"/>
    <property type="evidence" value="ECO:0007669"/>
    <property type="project" value="InterPro"/>
</dbReference>
<dbReference type="eggNOG" id="ENOG502ZR43">
    <property type="taxonomic scope" value="Bacteria"/>
</dbReference>
<sequence length="91" mass="10086">MIIKVGFVLVRWIRRPVRAGVVRRLQQEGRPIDPEDLAQVSPYLTEHVHRFGEYSTHGLGDTPAAYDPRLDVDFTSLRGEAPAAAGYGQAA</sequence>
<accession>D2BBS9</accession>
<evidence type="ECO:0000313" key="2">
    <source>
        <dbReference type="EMBL" id="ACZ86148.1"/>
    </source>
</evidence>
<proteinExistence type="predicted"/>
<feature type="domain" description="Tn3 transposase DDE" evidence="1">
    <location>
        <begin position="21"/>
        <end position="54"/>
    </location>
</feature>
<dbReference type="HOGENOM" id="CLU_2556848_0_0_11"/>
<dbReference type="Proteomes" id="UP000002029">
    <property type="component" value="Chromosome"/>
</dbReference>
<dbReference type="InterPro" id="IPR002513">
    <property type="entry name" value="Tn3_Tnp_DDE_dom"/>
</dbReference>
<evidence type="ECO:0000259" key="1">
    <source>
        <dbReference type="Pfam" id="PF01526"/>
    </source>
</evidence>
<protein>
    <recommendedName>
        <fullName evidence="1">Tn3 transposase DDE domain-containing protein</fullName>
    </recommendedName>
</protein>